<protein>
    <submittedName>
        <fullName evidence="1">Uncharacterized protein</fullName>
    </submittedName>
</protein>
<dbReference type="Proteomes" id="UP000565286">
    <property type="component" value="Unassembled WGS sequence"/>
</dbReference>
<evidence type="ECO:0000313" key="2">
    <source>
        <dbReference type="Proteomes" id="UP000565286"/>
    </source>
</evidence>
<reference evidence="1 2" key="1">
    <citation type="submission" date="2020-08" db="EMBL/GenBank/DDBJ databases">
        <title>Genomic Encyclopedia of Type Strains, Phase IV (KMG-IV): sequencing the most valuable type-strain genomes for metagenomic binning, comparative biology and taxonomic classification.</title>
        <authorList>
            <person name="Goeker M."/>
        </authorList>
    </citation>
    <scope>NUCLEOTIDE SEQUENCE [LARGE SCALE GENOMIC DNA]</scope>
    <source>
        <strain evidence="1 2">DSM 26438</strain>
    </source>
</reference>
<accession>A0A7W6C7B8</accession>
<dbReference type="AlphaFoldDB" id="A0A7W6C7B8"/>
<organism evidence="1 2">
    <name type="scientific">Rhizobium skierniewicense</name>
    <dbReference type="NCBI Taxonomy" id="984260"/>
    <lineage>
        <taxon>Bacteria</taxon>
        <taxon>Pseudomonadati</taxon>
        <taxon>Pseudomonadota</taxon>
        <taxon>Alphaproteobacteria</taxon>
        <taxon>Hyphomicrobiales</taxon>
        <taxon>Rhizobiaceae</taxon>
        <taxon>Rhizobium/Agrobacterium group</taxon>
        <taxon>Rhizobium</taxon>
    </lineage>
</organism>
<sequence>MLRWAIGGNGWGTSTRTVALSASARARAPAQTRAGQATARRLGISSNIALAKNSLEEVCADHPFLGEPNRPGLRSPGRLLTEVGLKSHPSIGLSSGNAALSMMRPKKS</sequence>
<proteinExistence type="predicted"/>
<gene>
    <name evidence="1" type="ORF">GGQ73_001231</name>
</gene>
<dbReference type="EMBL" id="JACIDV010000003">
    <property type="protein sequence ID" value="MBB3945298.1"/>
    <property type="molecule type" value="Genomic_DNA"/>
</dbReference>
<keyword evidence="2" id="KW-1185">Reference proteome</keyword>
<name>A0A7W6C7B8_9HYPH</name>
<comment type="caution">
    <text evidence="1">The sequence shown here is derived from an EMBL/GenBank/DDBJ whole genome shotgun (WGS) entry which is preliminary data.</text>
</comment>
<evidence type="ECO:0000313" key="1">
    <source>
        <dbReference type="EMBL" id="MBB3945298.1"/>
    </source>
</evidence>